<organism evidence="1 2">
    <name type="scientific">Lactobacillus phage J-1</name>
    <dbReference type="NCBI Taxonomy" id="1414736"/>
    <lineage>
        <taxon>Viruses</taxon>
        <taxon>Duplodnaviria</taxon>
        <taxon>Heunggongvirae</taxon>
        <taxon>Uroviricota</taxon>
        <taxon>Caudoviricetes</taxon>
        <taxon>Junavirus</taxon>
        <taxon>Junavirus J1</taxon>
    </lineage>
</organism>
<gene>
    <name evidence="1" type="ORF">J1_50</name>
</gene>
<dbReference type="GeneID" id="17503460"/>
<accession>U5U4J2</accession>
<protein>
    <submittedName>
        <fullName evidence="1">Uncharacterized protein</fullName>
    </submittedName>
</protein>
<dbReference type="RefSeq" id="YP_008767293.1">
    <property type="nucleotide sequence ID" value="NC_022756.1"/>
</dbReference>
<dbReference type="KEGG" id="vg:17503460"/>
<proteinExistence type="predicted"/>
<evidence type="ECO:0000313" key="1">
    <source>
        <dbReference type="EMBL" id="AGZ17335.1"/>
    </source>
</evidence>
<evidence type="ECO:0000313" key="2">
    <source>
        <dbReference type="Proteomes" id="UP000017781"/>
    </source>
</evidence>
<dbReference type="EMBL" id="KC171646">
    <property type="protein sequence ID" value="AGZ17335.1"/>
    <property type="molecule type" value="Genomic_DNA"/>
</dbReference>
<keyword evidence="2" id="KW-1185">Reference proteome</keyword>
<name>U5U4J2_9CAUD</name>
<dbReference type="Proteomes" id="UP000017781">
    <property type="component" value="Segment"/>
</dbReference>
<sequence length="56" mass="6451">MFELRSSVDVDSVNLFLKLHPQAKLSYTGSDQYSYDALVIADYEDDEEDDEMEGKQ</sequence>
<reference evidence="1 2" key="1">
    <citation type="journal article" date="2014" name="Genome Announc.">
        <title>Complete Genome Sequences of Lactobacillus Phages J-1 and PL-1.</title>
        <authorList>
            <person name="Dieterle M.E."/>
            <person name="Jacobs-Sera D."/>
            <person name="Russell D."/>
            <person name="Hatfull G."/>
            <person name="Piuri M."/>
        </authorList>
    </citation>
    <scope>NUCLEOTIDE SEQUENCE [LARGE SCALE GENOMIC DNA]</scope>
</reference>